<evidence type="ECO:0000256" key="3">
    <source>
        <dbReference type="ARBA" id="ARBA00022723"/>
    </source>
</evidence>
<name>N1PWC6_DOTSN</name>
<evidence type="ECO:0000256" key="1">
    <source>
        <dbReference type="ARBA" id="ARBA00004123"/>
    </source>
</evidence>
<dbReference type="Pfam" id="PF04082">
    <property type="entry name" value="Fungal_trans"/>
    <property type="match status" value="1"/>
</dbReference>
<dbReference type="OrthoDB" id="6077919at2759"/>
<reference evidence="13 14" key="2">
    <citation type="journal article" date="2012" name="PLoS Pathog.">
        <title>Diverse lifestyles and strategies of plant pathogenesis encoded in the genomes of eighteen Dothideomycetes fungi.</title>
        <authorList>
            <person name="Ohm R.A."/>
            <person name="Feau N."/>
            <person name="Henrissat B."/>
            <person name="Schoch C.L."/>
            <person name="Horwitz B.A."/>
            <person name="Barry K.W."/>
            <person name="Condon B.J."/>
            <person name="Copeland A.C."/>
            <person name="Dhillon B."/>
            <person name="Glaser F."/>
            <person name="Hesse C.N."/>
            <person name="Kosti I."/>
            <person name="LaButti K."/>
            <person name="Lindquist E.A."/>
            <person name="Lucas S."/>
            <person name="Salamov A.A."/>
            <person name="Bradshaw R.E."/>
            <person name="Ciuffetti L."/>
            <person name="Hamelin R.C."/>
            <person name="Kema G.H.J."/>
            <person name="Lawrence C."/>
            <person name="Scott J.A."/>
            <person name="Spatafora J.W."/>
            <person name="Turgeon B.G."/>
            <person name="de Wit P.J.G.M."/>
            <person name="Zhong S."/>
            <person name="Goodwin S.B."/>
            <person name="Grigoriev I.V."/>
        </authorList>
    </citation>
    <scope>NUCLEOTIDE SEQUENCE [LARGE SCALE GENOMIC DNA]</scope>
    <source>
        <strain evidence="14">NZE10 / CBS 128990</strain>
    </source>
</reference>
<dbReference type="CDD" id="cd12148">
    <property type="entry name" value="fungal_TF_MHR"/>
    <property type="match status" value="1"/>
</dbReference>
<evidence type="ECO:0000256" key="6">
    <source>
        <dbReference type="ARBA" id="ARBA00022833"/>
    </source>
</evidence>
<dbReference type="FunFam" id="3.30.160.60:FF:000576">
    <property type="entry name" value="C2H2 transcription factor (AmdX)"/>
    <property type="match status" value="1"/>
</dbReference>
<dbReference type="GO" id="GO:0006351">
    <property type="term" value="P:DNA-templated transcription"/>
    <property type="evidence" value="ECO:0007669"/>
    <property type="project" value="InterPro"/>
</dbReference>
<feature type="compositionally biased region" description="Low complexity" evidence="11">
    <location>
        <begin position="325"/>
        <end position="338"/>
    </location>
</feature>
<keyword evidence="8" id="KW-0804">Transcription</keyword>
<dbReference type="PANTHER" id="PTHR40626:SF13">
    <property type="entry name" value="RESPIRATION FACTOR 2-RELATED"/>
    <property type="match status" value="1"/>
</dbReference>
<evidence type="ECO:0000256" key="4">
    <source>
        <dbReference type="ARBA" id="ARBA00022737"/>
    </source>
</evidence>
<feature type="region of interest" description="Disordered" evidence="11">
    <location>
        <begin position="957"/>
        <end position="1002"/>
    </location>
</feature>
<dbReference type="HOGENOM" id="CLU_008344_0_0_1"/>
<dbReference type="Gene3D" id="3.30.160.60">
    <property type="entry name" value="Classic Zinc Finger"/>
    <property type="match status" value="2"/>
</dbReference>
<gene>
    <name evidence="13" type="ORF">DOTSEDRAFT_69682</name>
</gene>
<dbReference type="InterPro" id="IPR051059">
    <property type="entry name" value="VerF-like"/>
</dbReference>
<evidence type="ECO:0000256" key="10">
    <source>
        <dbReference type="PROSITE-ProRule" id="PRU00042"/>
    </source>
</evidence>
<feature type="domain" description="C2H2-type" evidence="12">
    <location>
        <begin position="86"/>
        <end position="114"/>
    </location>
</feature>
<comment type="subcellular location">
    <subcellularLocation>
        <location evidence="1">Nucleus</location>
    </subcellularLocation>
</comment>
<feature type="region of interest" description="Disordered" evidence="11">
    <location>
        <begin position="689"/>
        <end position="711"/>
    </location>
</feature>
<dbReference type="GO" id="GO:0008270">
    <property type="term" value="F:zinc ion binding"/>
    <property type="evidence" value="ECO:0007669"/>
    <property type="project" value="UniProtKB-KW"/>
</dbReference>
<reference evidence="14" key="1">
    <citation type="journal article" date="2012" name="PLoS Genet.">
        <title>The genomes of the fungal plant pathogens Cladosporium fulvum and Dothistroma septosporum reveal adaptation to different hosts and lifestyles but also signatures of common ancestry.</title>
        <authorList>
            <person name="de Wit P.J.G.M."/>
            <person name="van der Burgt A."/>
            <person name="Oekmen B."/>
            <person name="Stergiopoulos I."/>
            <person name="Abd-Elsalam K.A."/>
            <person name="Aerts A.L."/>
            <person name="Bahkali A.H."/>
            <person name="Beenen H.G."/>
            <person name="Chettri P."/>
            <person name="Cox M.P."/>
            <person name="Datema E."/>
            <person name="de Vries R.P."/>
            <person name="Dhillon B."/>
            <person name="Ganley A.R."/>
            <person name="Griffiths S.A."/>
            <person name="Guo Y."/>
            <person name="Hamelin R.C."/>
            <person name="Henrissat B."/>
            <person name="Kabir M.S."/>
            <person name="Jashni M.K."/>
            <person name="Kema G."/>
            <person name="Klaubauf S."/>
            <person name="Lapidus A."/>
            <person name="Levasseur A."/>
            <person name="Lindquist E."/>
            <person name="Mehrabi R."/>
            <person name="Ohm R.A."/>
            <person name="Owen T.J."/>
            <person name="Salamov A."/>
            <person name="Schwelm A."/>
            <person name="Schijlen E."/>
            <person name="Sun H."/>
            <person name="van den Burg H.A."/>
            <person name="van Ham R.C.H.J."/>
            <person name="Zhang S."/>
            <person name="Goodwin S.B."/>
            <person name="Grigoriev I.V."/>
            <person name="Collemare J."/>
            <person name="Bradshaw R.E."/>
        </authorList>
    </citation>
    <scope>NUCLEOTIDE SEQUENCE [LARGE SCALE GENOMIC DNA]</scope>
    <source>
        <strain evidence="14">NZE10 / CBS 128990</strain>
    </source>
</reference>
<organism evidence="13 14">
    <name type="scientific">Dothistroma septosporum (strain NZE10 / CBS 128990)</name>
    <name type="common">Red band needle blight fungus</name>
    <name type="synonym">Mycosphaerella pini</name>
    <dbReference type="NCBI Taxonomy" id="675120"/>
    <lineage>
        <taxon>Eukaryota</taxon>
        <taxon>Fungi</taxon>
        <taxon>Dikarya</taxon>
        <taxon>Ascomycota</taxon>
        <taxon>Pezizomycotina</taxon>
        <taxon>Dothideomycetes</taxon>
        <taxon>Dothideomycetidae</taxon>
        <taxon>Mycosphaerellales</taxon>
        <taxon>Mycosphaerellaceae</taxon>
        <taxon>Dothistroma</taxon>
    </lineage>
</organism>
<dbReference type="OMA" id="GHSQSMF"/>
<feature type="compositionally biased region" description="Polar residues" evidence="11">
    <location>
        <begin position="692"/>
        <end position="710"/>
    </location>
</feature>
<dbReference type="PANTHER" id="PTHR40626">
    <property type="entry name" value="MIP31509P"/>
    <property type="match status" value="1"/>
</dbReference>
<evidence type="ECO:0000256" key="11">
    <source>
        <dbReference type="SAM" id="MobiDB-lite"/>
    </source>
</evidence>
<dbReference type="SMART" id="SM00355">
    <property type="entry name" value="ZnF_C2H2"/>
    <property type="match status" value="2"/>
</dbReference>
<dbReference type="PROSITE" id="PS50157">
    <property type="entry name" value="ZINC_FINGER_C2H2_2"/>
    <property type="match status" value="2"/>
</dbReference>
<keyword evidence="7" id="KW-0805">Transcription regulation</keyword>
<dbReference type="PROSITE" id="PS00028">
    <property type="entry name" value="ZINC_FINGER_C2H2_1"/>
    <property type="match status" value="2"/>
</dbReference>
<dbReference type="eggNOG" id="KOG1721">
    <property type="taxonomic scope" value="Eukaryota"/>
</dbReference>
<comment type="similarity">
    <text evidence="2">Belongs to the krueppel C2H2-type zinc-finger protein family.</text>
</comment>
<dbReference type="InterPro" id="IPR036236">
    <property type="entry name" value="Znf_C2H2_sf"/>
</dbReference>
<feature type="domain" description="C2H2-type" evidence="12">
    <location>
        <begin position="58"/>
        <end position="85"/>
    </location>
</feature>
<evidence type="ECO:0000256" key="7">
    <source>
        <dbReference type="ARBA" id="ARBA00023015"/>
    </source>
</evidence>
<feature type="region of interest" description="Disordered" evidence="11">
    <location>
        <begin position="1"/>
        <end position="61"/>
    </location>
</feature>
<dbReference type="Proteomes" id="UP000016933">
    <property type="component" value="Unassembled WGS sequence"/>
</dbReference>
<dbReference type="InterPro" id="IPR013087">
    <property type="entry name" value="Znf_C2H2_type"/>
</dbReference>
<evidence type="ECO:0000313" key="14">
    <source>
        <dbReference type="Proteomes" id="UP000016933"/>
    </source>
</evidence>
<dbReference type="GO" id="GO:0000785">
    <property type="term" value="C:chromatin"/>
    <property type="evidence" value="ECO:0007669"/>
    <property type="project" value="TreeGrafter"/>
</dbReference>
<dbReference type="STRING" id="675120.N1PWC6"/>
<dbReference type="FunFam" id="3.30.160.60:FF:000761">
    <property type="entry name" value="Zinc finger protein 449"/>
    <property type="match status" value="1"/>
</dbReference>
<protein>
    <recommendedName>
        <fullName evidence="12">C2H2-type domain-containing protein</fullName>
    </recommendedName>
</protein>
<keyword evidence="6" id="KW-0862">Zinc</keyword>
<dbReference type="Pfam" id="PF00096">
    <property type="entry name" value="zf-C2H2"/>
    <property type="match status" value="2"/>
</dbReference>
<evidence type="ECO:0000256" key="9">
    <source>
        <dbReference type="ARBA" id="ARBA00023242"/>
    </source>
</evidence>
<dbReference type="GO" id="GO:0000978">
    <property type="term" value="F:RNA polymerase II cis-regulatory region sequence-specific DNA binding"/>
    <property type="evidence" value="ECO:0007669"/>
    <property type="project" value="InterPro"/>
</dbReference>
<feature type="compositionally biased region" description="Polar residues" evidence="11">
    <location>
        <begin position="309"/>
        <end position="319"/>
    </location>
</feature>
<dbReference type="EMBL" id="KB446536">
    <property type="protein sequence ID" value="EME47831.1"/>
    <property type="molecule type" value="Genomic_DNA"/>
</dbReference>
<evidence type="ECO:0000256" key="2">
    <source>
        <dbReference type="ARBA" id="ARBA00006991"/>
    </source>
</evidence>
<keyword evidence="14" id="KW-1185">Reference proteome</keyword>
<evidence type="ECO:0000313" key="13">
    <source>
        <dbReference type="EMBL" id="EME47831.1"/>
    </source>
</evidence>
<dbReference type="GO" id="GO:0000981">
    <property type="term" value="F:DNA-binding transcription factor activity, RNA polymerase II-specific"/>
    <property type="evidence" value="ECO:0007669"/>
    <property type="project" value="InterPro"/>
</dbReference>
<feature type="region of interest" description="Disordered" evidence="11">
    <location>
        <begin position="309"/>
        <end position="347"/>
    </location>
</feature>
<keyword evidence="9" id="KW-0539">Nucleus</keyword>
<accession>N1PWC6</accession>
<keyword evidence="3" id="KW-0479">Metal-binding</keyword>
<feature type="region of interest" description="Disordered" evidence="11">
    <location>
        <begin position="109"/>
        <end position="137"/>
    </location>
</feature>
<evidence type="ECO:0000256" key="5">
    <source>
        <dbReference type="ARBA" id="ARBA00022771"/>
    </source>
</evidence>
<dbReference type="AlphaFoldDB" id="N1PWC6"/>
<keyword evidence="4" id="KW-0677">Repeat</keyword>
<keyword evidence="5 10" id="KW-0863">Zinc-finger</keyword>
<evidence type="ECO:0000256" key="8">
    <source>
        <dbReference type="ARBA" id="ARBA00023163"/>
    </source>
</evidence>
<feature type="region of interest" description="Disordered" evidence="11">
    <location>
        <begin position="497"/>
        <end position="529"/>
    </location>
</feature>
<feature type="compositionally biased region" description="Polar residues" evidence="11">
    <location>
        <begin position="37"/>
        <end position="46"/>
    </location>
</feature>
<proteinExistence type="inferred from homology"/>
<sequence>MQPDAIKPEPEDESPGANVKAPTTTNQANGRPATGKAAQNGTSNGQFPPPKTDKPRPHVCTTCGRSFARLEHLKRHERSHTKEKPFECPECTRCFARRDLLLRHQQKLHMTNATTRPRQGRRESVGGPGVNGNSKVRKNSVANANVGGAAGNIAQGRPRANTISHIDMASLGIFDGNNPHVNRLNALGLTGLHGGHMGMNRIPGAGNFDYRGMSTAIGLHGNIHGLPKLDTHINNMDMSNSLQTAPPRANFGGFDIDQLFTPHTTINPAALHFGGAGSIQSSNIPFGFDPSTNQQVPIDDDFTWMRNWNMQLGSGNDNDQAIDESSPSRVSSGDSPGDFPENMSNSQTAMPIRHNSYQWPQHEMQQQQNIPGGPFQLEALGTGLPILESANGTISPSSLHDPTPTGDAYFHQAMMQQPGQQTHHQHLQSLSEIMHSQNGATTFGHALSNFDSNSPSIASSSMAGSARQSSVTSMSTDSITDSTRQALLSSLAQPSVLGGHNHRKYSQPSVSSPLSPAARSNMHSQGPNLPGTADIKRYIEAFIHFAHPHLPIAHLATLSFDVIETNSVSRGSPPSTTSSQNAFTGGARCLILGMAAIGALYEYDHPASKDLFEAAKKMIQLYLEERRKADISAAANGSNAAGETPLWLVQAMLLTVIYGHHCGDRIAADIASNHIAALVSLARAAHLAQPRTEGSPSTTGEGLGTTQSNGDVDMGGHTATNGTSNHETDLHTQWIKWKTGEERKRCLFAIFILSSLLTTAYNQTPTIMNSEILLDLPCAEELYEARSAEEWQARGGLAASEASSISFASALSFLLTASQRQGNNFAPSAYNSCSETGALQSGEEELKPSTFGCHVLINALHNYIWETRSRHTNKDWTVQETESMVTNIEPALNAWQVAWKANKQHRLERPNPYGCGPLSADSIPLLDLAFVRLYVNLGRTAEAFWRRDFDQMAEELAGGGECEGGTSDRKARMGPASAKSSPAALRGAPQLQGDDDQASTRRERHLRKAAYYSADALTIACSYNMTYADPTAHELPIQSAICFFDCTQVLAEWCTTIQERAGRYLGILGRDEIDYSQVPAIMLLENEDVELLRKIESICNSLEEKRMQQENLLMMDPQHGNGTTASLTNGVDLSSCGLGSKVLRVTAMMLEKAVIWPITHVMAKALETEASHMDRRAAASCTQ</sequence>
<feature type="region of interest" description="Disordered" evidence="11">
    <location>
        <begin position="455"/>
        <end position="478"/>
    </location>
</feature>
<dbReference type="InterPro" id="IPR007219">
    <property type="entry name" value="XnlR_reg_dom"/>
</dbReference>
<dbReference type="SUPFAM" id="SSF57667">
    <property type="entry name" value="beta-beta-alpha zinc fingers"/>
    <property type="match status" value="1"/>
</dbReference>
<evidence type="ECO:0000259" key="12">
    <source>
        <dbReference type="PROSITE" id="PS50157"/>
    </source>
</evidence>
<dbReference type="GO" id="GO:0005634">
    <property type="term" value="C:nucleus"/>
    <property type="evidence" value="ECO:0007669"/>
    <property type="project" value="UniProtKB-SubCell"/>
</dbReference>